<reference evidence="2" key="2">
    <citation type="journal article" date="2015" name="Data Brief">
        <title>Shoot transcriptome of the giant reed, Arundo donax.</title>
        <authorList>
            <person name="Barrero R.A."/>
            <person name="Guerrero F.D."/>
            <person name="Moolhuijzen P."/>
            <person name="Goolsby J.A."/>
            <person name="Tidwell J."/>
            <person name="Bellgard S.E."/>
            <person name="Bellgard M.I."/>
        </authorList>
    </citation>
    <scope>NUCLEOTIDE SEQUENCE</scope>
    <source>
        <tissue evidence="2">Shoot tissue taken approximately 20 cm above the soil surface</tissue>
    </source>
</reference>
<proteinExistence type="predicted"/>
<reference evidence="2" key="1">
    <citation type="submission" date="2014-09" db="EMBL/GenBank/DDBJ databases">
        <authorList>
            <person name="Magalhaes I.L.F."/>
            <person name="Oliveira U."/>
            <person name="Santos F.R."/>
            <person name="Vidigal T.H.D.A."/>
            <person name="Brescovit A.D."/>
            <person name="Santos A.J."/>
        </authorList>
    </citation>
    <scope>NUCLEOTIDE SEQUENCE</scope>
    <source>
        <tissue evidence="2">Shoot tissue taken approximately 20 cm above the soil surface</tissue>
    </source>
</reference>
<evidence type="ECO:0000313" key="2">
    <source>
        <dbReference type="EMBL" id="JAE06544.1"/>
    </source>
</evidence>
<feature type="region of interest" description="Disordered" evidence="1">
    <location>
        <begin position="1"/>
        <end position="22"/>
    </location>
</feature>
<protein>
    <submittedName>
        <fullName evidence="2">Uncharacterized protein</fullName>
    </submittedName>
</protein>
<evidence type="ECO:0000256" key="1">
    <source>
        <dbReference type="SAM" id="MobiDB-lite"/>
    </source>
</evidence>
<accession>A0A0A9F5R0</accession>
<name>A0A0A9F5R0_ARUDO</name>
<dbReference type="AlphaFoldDB" id="A0A0A9F5R0"/>
<sequence>MGGRRKQHNIKVSQSGGSQRATYPSSRLLILRHFAAKFR</sequence>
<dbReference type="EMBL" id="GBRH01191352">
    <property type="protein sequence ID" value="JAE06544.1"/>
    <property type="molecule type" value="Transcribed_RNA"/>
</dbReference>
<feature type="compositionally biased region" description="Polar residues" evidence="1">
    <location>
        <begin position="10"/>
        <end position="22"/>
    </location>
</feature>
<organism evidence="2">
    <name type="scientific">Arundo donax</name>
    <name type="common">Giant reed</name>
    <name type="synonym">Donax arundinaceus</name>
    <dbReference type="NCBI Taxonomy" id="35708"/>
    <lineage>
        <taxon>Eukaryota</taxon>
        <taxon>Viridiplantae</taxon>
        <taxon>Streptophyta</taxon>
        <taxon>Embryophyta</taxon>
        <taxon>Tracheophyta</taxon>
        <taxon>Spermatophyta</taxon>
        <taxon>Magnoliopsida</taxon>
        <taxon>Liliopsida</taxon>
        <taxon>Poales</taxon>
        <taxon>Poaceae</taxon>
        <taxon>PACMAD clade</taxon>
        <taxon>Arundinoideae</taxon>
        <taxon>Arundineae</taxon>
        <taxon>Arundo</taxon>
    </lineage>
</organism>